<dbReference type="AlphaFoldDB" id="A0AAV4PIX8"/>
<organism evidence="1 2">
    <name type="scientific">Caerostris extrusa</name>
    <name type="common">Bark spider</name>
    <name type="synonym">Caerostris bankana</name>
    <dbReference type="NCBI Taxonomy" id="172846"/>
    <lineage>
        <taxon>Eukaryota</taxon>
        <taxon>Metazoa</taxon>
        <taxon>Ecdysozoa</taxon>
        <taxon>Arthropoda</taxon>
        <taxon>Chelicerata</taxon>
        <taxon>Arachnida</taxon>
        <taxon>Araneae</taxon>
        <taxon>Araneomorphae</taxon>
        <taxon>Entelegynae</taxon>
        <taxon>Araneoidea</taxon>
        <taxon>Araneidae</taxon>
        <taxon>Caerostris</taxon>
    </lineage>
</organism>
<protein>
    <submittedName>
        <fullName evidence="1">Uncharacterized protein</fullName>
    </submittedName>
</protein>
<dbReference type="EMBL" id="BPLR01004734">
    <property type="protein sequence ID" value="GIX97059.1"/>
    <property type="molecule type" value="Genomic_DNA"/>
</dbReference>
<proteinExistence type="predicted"/>
<dbReference type="Proteomes" id="UP001054945">
    <property type="component" value="Unassembled WGS sequence"/>
</dbReference>
<evidence type="ECO:0000313" key="1">
    <source>
        <dbReference type="EMBL" id="GIX97059.1"/>
    </source>
</evidence>
<comment type="caution">
    <text evidence="1">The sequence shown here is derived from an EMBL/GenBank/DDBJ whole genome shotgun (WGS) entry which is preliminary data.</text>
</comment>
<gene>
    <name evidence="1" type="primary">AVEN_124485_1</name>
    <name evidence="1" type="ORF">CEXT_488631</name>
</gene>
<reference evidence="1 2" key="1">
    <citation type="submission" date="2021-06" db="EMBL/GenBank/DDBJ databases">
        <title>Caerostris extrusa draft genome.</title>
        <authorList>
            <person name="Kono N."/>
            <person name="Arakawa K."/>
        </authorList>
    </citation>
    <scope>NUCLEOTIDE SEQUENCE [LARGE SCALE GENOMIC DNA]</scope>
</reference>
<keyword evidence="2" id="KW-1185">Reference proteome</keyword>
<evidence type="ECO:0000313" key="2">
    <source>
        <dbReference type="Proteomes" id="UP001054945"/>
    </source>
</evidence>
<sequence>MGIPRMECHASSSRISPYAPLAGESFYIPYGTGLRSQRSQALIGMKIKASFPKCEVLGENQDISGSGLRPDLFLKHKQDYYLVDVTVPFENRCAALHAAHQRKVDKYQPVLEVLKNQGIKATVIPFVVGALGTWNPPNDAFMRKFCSKSYLNLFRKLCVSDTIKWSRDIYIEHLTGHRQFSEGDFTLSSQPVD</sequence>
<accession>A0AAV4PIX8</accession>
<name>A0AAV4PIX8_CAEEX</name>